<evidence type="ECO:0000256" key="2">
    <source>
        <dbReference type="ARBA" id="ARBA00022692"/>
    </source>
</evidence>
<proteinExistence type="predicted"/>
<dbReference type="InterPro" id="IPR052165">
    <property type="entry name" value="Membrane_assoc_protease"/>
</dbReference>
<comment type="subcellular location">
    <subcellularLocation>
        <location evidence="1">Membrane</location>
        <topology evidence="1">Multi-pass membrane protein</topology>
    </subcellularLocation>
</comment>
<dbReference type="Gene3D" id="2.40.50.140">
    <property type="entry name" value="Nucleic acid-binding proteins"/>
    <property type="match status" value="1"/>
</dbReference>
<evidence type="ECO:0000313" key="12">
    <source>
        <dbReference type="Proteomes" id="UP001596031"/>
    </source>
</evidence>
<feature type="signal peptide" evidence="7">
    <location>
        <begin position="1"/>
        <end position="35"/>
    </location>
</feature>
<feature type="transmembrane region" description="Helical" evidence="6">
    <location>
        <begin position="369"/>
        <end position="390"/>
    </location>
</feature>
<evidence type="ECO:0000259" key="9">
    <source>
        <dbReference type="Pfam" id="PF24961"/>
    </source>
</evidence>
<protein>
    <submittedName>
        <fullName evidence="11">Nodulation protein NfeD</fullName>
    </submittedName>
</protein>
<dbReference type="SUPFAM" id="SSF52096">
    <property type="entry name" value="ClpP/crotonase"/>
    <property type="match status" value="1"/>
</dbReference>
<reference evidence="12" key="1">
    <citation type="journal article" date="2019" name="Int. J. Syst. Evol. Microbiol.">
        <title>The Global Catalogue of Microorganisms (GCM) 10K type strain sequencing project: providing services to taxonomists for standard genome sequencing and annotation.</title>
        <authorList>
            <consortium name="The Broad Institute Genomics Platform"/>
            <consortium name="The Broad Institute Genome Sequencing Center for Infectious Disease"/>
            <person name="Wu L."/>
            <person name="Ma J."/>
        </authorList>
    </citation>
    <scope>NUCLEOTIDE SEQUENCE [LARGE SCALE GENOMIC DNA]</scope>
    <source>
        <strain evidence="12">CCUG 38813</strain>
    </source>
</reference>
<dbReference type="Pfam" id="PF25145">
    <property type="entry name" value="NfeD1b_N"/>
    <property type="match status" value="1"/>
</dbReference>
<feature type="chain" id="PRO_5046360363" evidence="7">
    <location>
        <begin position="36"/>
        <end position="467"/>
    </location>
</feature>
<evidence type="ECO:0000256" key="3">
    <source>
        <dbReference type="ARBA" id="ARBA00022989"/>
    </source>
</evidence>
<accession>A0ABW0PHT8</accession>
<dbReference type="Pfam" id="PF01957">
    <property type="entry name" value="NfeD"/>
    <property type="match status" value="1"/>
</dbReference>
<keyword evidence="4 6" id="KW-0472">Membrane</keyword>
<feature type="transmembrane region" description="Helical" evidence="6">
    <location>
        <begin position="314"/>
        <end position="331"/>
    </location>
</feature>
<evidence type="ECO:0000256" key="1">
    <source>
        <dbReference type="ARBA" id="ARBA00004141"/>
    </source>
</evidence>
<gene>
    <name evidence="11" type="ORF">ACFPOU_10660</name>
</gene>
<dbReference type="RefSeq" id="WP_379720497.1">
    <property type="nucleotide sequence ID" value="NZ_JBHSMS010000035.1"/>
</dbReference>
<feature type="transmembrane region" description="Helical" evidence="6">
    <location>
        <begin position="261"/>
        <end position="283"/>
    </location>
</feature>
<evidence type="ECO:0000259" key="10">
    <source>
        <dbReference type="Pfam" id="PF25145"/>
    </source>
</evidence>
<dbReference type="PANTHER" id="PTHR33507">
    <property type="entry name" value="INNER MEMBRANE PROTEIN YBBJ"/>
    <property type="match status" value="1"/>
</dbReference>
<comment type="caution">
    <text evidence="11">The sequence shown here is derived from an EMBL/GenBank/DDBJ whole genome shotgun (WGS) entry which is preliminary data.</text>
</comment>
<evidence type="ECO:0000256" key="6">
    <source>
        <dbReference type="SAM" id="Phobius"/>
    </source>
</evidence>
<dbReference type="Gene3D" id="3.90.226.10">
    <property type="entry name" value="2-enoyl-CoA Hydratase, Chain A, domain 1"/>
    <property type="match status" value="1"/>
</dbReference>
<feature type="domain" description="NfeD-like C-terminal" evidence="8">
    <location>
        <begin position="403"/>
        <end position="456"/>
    </location>
</feature>
<sequence length="467" mass="47925">MNHHPTRLLFTITQLPCLLSMFCLLFLLGVQAAQAQPRPGAPSVALLSVDGPIGPAYADYIERGIAQAAKSGRTLVVLQLDTPGGLDSAMRVAVRAILAAPIPVACFVAPGGARAASAGTYILYACHIAAMAPGTNLGAATPVQIGTGPDPPGAGKPGDARPGQPSTLENKAVNDAAAYLRGLAQLRGRNATWAEAAVRQSVSLSADDALEAQVIDIVARDVPALLAQADGRSVSVRGQPWRVASSGAALVATPPDWRTRLLAAITNPSVALILLSVGVYGLLFEFMSPGAVLPGVVGAICLLLGLYGLQLLPINYSGLALIFFGLACMVAEAFLPSFGVIGFGGVIAFVIGALLLLDSEAPGFGLPLGLVAGVAVAAALLVGATAQVALRTRRRPRPEALASLEGSIGEVLGDAVREGWANVGGETWRVRADTPLARGQRVRVLGRRGRVLLVAPLDQLPPGRAPP</sequence>
<keyword evidence="3 6" id="KW-1133">Transmembrane helix</keyword>
<evidence type="ECO:0000259" key="8">
    <source>
        <dbReference type="Pfam" id="PF01957"/>
    </source>
</evidence>
<dbReference type="InterPro" id="IPR056739">
    <property type="entry name" value="NfeD_membrane"/>
</dbReference>
<evidence type="ECO:0000256" key="4">
    <source>
        <dbReference type="ARBA" id="ARBA00023136"/>
    </source>
</evidence>
<dbReference type="Pfam" id="PF24961">
    <property type="entry name" value="NfeD_membrane"/>
    <property type="match status" value="1"/>
</dbReference>
<dbReference type="InterPro" id="IPR056738">
    <property type="entry name" value="NfeD1b_N"/>
</dbReference>
<dbReference type="InterPro" id="IPR012340">
    <property type="entry name" value="NA-bd_OB-fold"/>
</dbReference>
<evidence type="ECO:0000256" key="5">
    <source>
        <dbReference type="SAM" id="MobiDB-lite"/>
    </source>
</evidence>
<keyword evidence="2 6" id="KW-0812">Transmembrane</keyword>
<feature type="domain" description="NfeD integral membrane" evidence="9">
    <location>
        <begin position="270"/>
        <end position="382"/>
    </location>
</feature>
<keyword evidence="12" id="KW-1185">Reference proteome</keyword>
<feature type="region of interest" description="Disordered" evidence="5">
    <location>
        <begin position="142"/>
        <end position="168"/>
    </location>
</feature>
<keyword evidence="7" id="KW-0732">Signal</keyword>
<dbReference type="EMBL" id="JBHSMS010000035">
    <property type="protein sequence ID" value="MFC5511583.1"/>
    <property type="molecule type" value="Genomic_DNA"/>
</dbReference>
<dbReference type="Proteomes" id="UP001596031">
    <property type="component" value="Unassembled WGS sequence"/>
</dbReference>
<dbReference type="CDD" id="cd07020">
    <property type="entry name" value="Clp_protease_NfeD_1"/>
    <property type="match status" value="1"/>
</dbReference>
<evidence type="ECO:0000256" key="7">
    <source>
        <dbReference type="SAM" id="SignalP"/>
    </source>
</evidence>
<feature type="domain" description="NfeD1b N-terminal" evidence="10">
    <location>
        <begin position="48"/>
        <end position="144"/>
    </location>
</feature>
<evidence type="ECO:0000313" key="11">
    <source>
        <dbReference type="EMBL" id="MFC5511583.1"/>
    </source>
</evidence>
<dbReference type="PANTHER" id="PTHR33507:SF4">
    <property type="entry name" value="NODULATION COMPETITIVENESS PROTEIN NFED"/>
    <property type="match status" value="1"/>
</dbReference>
<dbReference type="InterPro" id="IPR029045">
    <property type="entry name" value="ClpP/crotonase-like_dom_sf"/>
</dbReference>
<name>A0ABW0PHT8_9BURK</name>
<dbReference type="SUPFAM" id="SSF141322">
    <property type="entry name" value="NfeD domain-like"/>
    <property type="match status" value="1"/>
</dbReference>
<feature type="transmembrane region" description="Helical" evidence="6">
    <location>
        <begin position="290"/>
        <end position="308"/>
    </location>
</feature>
<dbReference type="InterPro" id="IPR002810">
    <property type="entry name" value="NfeD-like_C"/>
</dbReference>
<feature type="transmembrane region" description="Helical" evidence="6">
    <location>
        <begin position="338"/>
        <end position="357"/>
    </location>
</feature>
<organism evidence="11 12">
    <name type="scientific">Massilia jejuensis</name>
    <dbReference type="NCBI Taxonomy" id="648894"/>
    <lineage>
        <taxon>Bacteria</taxon>
        <taxon>Pseudomonadati</taxon>
        <taxon>Pseudomonadota</taxon>
        <taxon>Betaproteobacteria</taxon>
        <taxon>Burkholderiales</taxon>
        <taxon>Oxalobacteraceae</taxon>
        <taxon>Telluria group</taxon>
        <taxon>Massilia</taxon>
    </lineage>
</organism>